<dbReference type="Pfam" id="PF00561">
    <property type="entry name" value="Abhydrolase_1"/>
    <property type="match status" value="1"/>
</dbReference>
<dbReference type="EMBL" id="CADCVH010000031">
    <property type="protein sequence ID" value="CAA9451807.1"/>
    <property type="molecule type" value="Genomic_DNA"/>
</dbReference>
<evidence type="ECO:0000313" key="3">
    <source>
        <dbReference type="EMBL" id="CAA9451807.1"/>
    </source>
</evidence>
<dbReference type="SUPFAM" id="SSF53474">
    <property type="entry name" value="alpha/beta-Hydrolases"/>
    <property type="match status" value="1"/>
</dbReference>
<evidence type="ECO:0000256" key="1">
    <source>
        <dbReference type="ARBA" id="ARBA00022801"/>
    </source>
</evidence>
<dbReference type="InterPro" id="IPR000639">
    <property type="entry name" value="Epox_hydrolase-like"/>
</dbReference>
<dbReference type="InterPro" id="IPR000073">
    <property type="entry name" value="AB_hydrolase_1"/>
</dbReference>
<dbReference type="GO" id="GO:0050129">
    <property type="term" value="F:N-formylglutamate deformylase activity"/>
    <property type="evidence" value="ECO:0007669"/>
    <property type="project" value="UniProtKB-EC"/>
</dbReference>
<dbReference type="PANTHER" id="PTHR43329">
    <property type="entry name" value="EPOXIDE HYDROLASE"/>
    <property type="match status" value="1"/>
</dbReference>
<name>A0A6J4QQ90_9ACTN</name>
<reference evidence="3" key="1">
    <citation type="submission" date="2020-02" db="EMBL/GenBank/DDBJ databases">
        <authorList>
            <person name="Meier V. D."/>
        </authorList>
    </citation>
    <scope>NUCLEOTIDE SEQUENCE</scope>
    <source>
        <strain evidence="3">AVDCRST_MAG02</strain>
    </source>
</reference>
<dbReference type="EC" id="3.5.1.68" evidence="3"/>
<keyword evidence="1 3" id="KW-0378">Hydrolase</keyword>
<evidence type="ECO:0000259" key="2">
    <source>
        <dbReference type="Pfam" id="PF00561"/>
    </source>
</evidence>
<dbReference type="PRINTS" id="PR00412">
    <property type="entry name" value="EPOXHYDRLASE"/>
</dbReference>
<organism evidence="3">
    <name type="scientific">uncultured Rubrobacteraceae bacterium</name>
    <dbReference type="NCBI Taxonomy" id="349277"/>
    <lineage>
        <taxon>Bacteria</taxon>
        <taxon>Bacillati</taxon>
        <taxon>Actinomycetota</taxon>
        <taxon>Rubrobacteria</taxon>
        <taxon>Rubrobacterales</taxon>
        <taxon>Rubrobacteraceae</taxon>
        <taxon>environmental samples</taxon>
    </lineage>
</organism>
<dbReference type="Gene3D" id="3.40.50.1820">
    <property type="entry name" value="alpha/beta hydrolase"/>
    <property type="match status" value="1"/>
</dbReference>
<sequence>MIVAAEGATVPEVTHRRVSVNGTELHYVSAGTEGSAVLLVHGFPETWWAFHKVIPRLAESHRVFAVDLRGFGDSGHGGGPQDNATLAEDLHQLIGRLDVGGVHLTGQDVSGPATFRLASEYPDQVRSYAAIETTLPGYGMEALADVARGGLWHVGVMAAPGIPELLIGGRERDFLARYAFPALSADPGAVTDADIEEFTRAYAQPAGFDGAGGVYRSMLREGEDIRALAKEPLAMPVLAVGALTGDFTAATMRQVATGVRAVHLEGVGHYVALEASDQLAEVLLGFYRDIDANV</sequence>
<proteinExistence type="predicted"/>
<dbReference type="InterPro" id="IPR029058">
    <property type="entry name" value="AB_hydrolase_fold"/>
</dbReference>
<gene>
    <name evidence="3" type="ORF">AVDCRST_MAG02-1138</name>
</gene>
<accession>A0A6J4QQ90</accession>
<protein>
    <submittedName>
        <fullName evidence="3">N-formylglutamate deformylase</fullName>
        <ecNumber evidence="3">3.5.1.68</ecNumber>
    </submittedName>
</protein>
<feature type="domain" description="AB hydrolase-1" evidence="2">
    <location>
        <begin position="36"/>
        <end position="147"/>
    </location>
</feature>
<dbReference type="AlphaFoldDB" id="A0A6J4QQ90"/>